<gene>
    <name evidence="11" type="ORF">ABVK25_012367</name>
</gene>
<dbReference type="PRINTS" id="PR00465">
    <property type="entry name" value="EP450IV"/>
</dbReference>
<reference evidence="11 12" key="1">
    <citation type="submission" date="2024-09" db="EMBL/GenBank/DDBJ databases">
        <title>Rethinking Asexuality: The Enigmatic Case of Functional Sexual Genes in Lepraria (Stereocaulaceae).</title>
        <authorList>
            <person name="Doellman M."/>
            <person name="Sun Y."/>
            <person name="Barcenas-Pena A."/>
            <person name="Lumbsch H.T."/>
            <person name="Grewe F."/>
        </authorList>
    </citation>
    <scope>NUCLEOTIDE SEQUENCE [LARGE SCALE GENOMIC DNA]</scope>
    <source>
        <strain evidence="11 12">Grewe 0041</strain>
    </source>
</reference>
<keyword evidence="6 8" id="KW-0408">Iron</keyword>
<feature type="signal peptide" evidence="10">
    <location>
        <begin position="1"/>
        <end position="18"/>
    </location>
</feature>
<evidence type="ECO:0000256" key="10">
    <source>
        <dbReference type="SAM" id="SignalP"/>
    </source>
</evidence>
<keyword evidence="9" id="KW-0472">Membrane</keyword>
<evidence type="ECO:0000256" key="4">
    <source>
        <dbReference type="ARBA" id="ARBA00022723"/>
    </source>
</evidence>
<evidence type="ECO:0000256" key="1">
    <source>
        <dbReference type="ARBA" id="ARBA00001971"/>
    </source>
</evidence>
<evidence type="ECO:0000256" key="5">
    <source>
        <dbReference type="ARBA" id="ARBA00023002"/>
    </source>
</evidence>
<keyword evidence="7 8" id="KW-0503">Monooxygenase</keyword>
<accession>A0ABR4AFG4</accession>
<keyword evidence="12" id="KW-1185">Reference proteome</keyword>
<dbReference type="PANTHER" id="PTHR46206">
    <property type="entry name" value="CYTOCHROME P450"/>
    <property type="match status" value="1"/>
</dbReference>
<dbReference type="InterPro" id="IPR017972">
    <property type="entry name" value="Cyt_P450_CS"/>
</dbReference>
<feature type="chain" id="PRO_5045084344" description="Cytochrome P450" evidence="10">
    <location>
        <begin position="19"/>
        <end position="538"/>
    </location>
</feature>
<evidence type="ECO:0000256" key="6">
    <source>
        <dbReference type="ARBA" id="ARBA00023004"/>
    </source>
</evidence>
<dbReference type="SUPFAM" id="SSF48264">
    <property type="entry name" value="Cytochrome P450"/>
    <property type="match status" value="1"/>
</dbReference>
<protein>
    <recommendedName>
        <fullName evidence="13">Cytochrome P450</fullName>
    </recommendedName>
</protein>
<keyword evidence="9" id="KW-0812">Transmembrane</keyword>
<organism evidence="11 12">
    <name type="scientific">Lepraria finkii</name>
    <dbReference type="NCBI Taxonomy" id="1340010"/>
    <lineage>
        <taxon>Eukaryota</taxon>
        <taxon>Fungi</taxon>
        <taxon>Dikarya</taxon>
        <taxon>Ascomycota</taxon>
        <taxon>Pezizomycotina</taxon>
        <taxon>Lecanoromycetes</taxon>
        <taxon>OSLEUM clade</taxon>
        <taxon>Lecanoromycetidae</taxon>
        <taxon>Lecanorales</taxon>
        <taxon>Lecanorineae</taxon>
        <taxon>Stereocaulaceae</taxon>
        <taxon>Lepraria</taxon>
    </lineage>
</organism>
<keyword evidence="4 8" id="KW-0479">Metal-binding</keyword>
<evidence type="ECO:0000313" key="11">
    <source>
        <dbReference type="EMBL" id="KAL2044572.1"/>
    </source>
</evidence>
<evidence type="ECO:0008006" key="13">
    <source>
        <dbReference type="Google" id="ProtNLM"/>
    </source>
</evidence>
<dbReference type="PROSITE" id="PS00086">
    <property type="entry name" value="CYTOCHROME_P450"/>
    <property type="match status" value="1"/>
</dbReference>
<evidence type="ECO:0000256" key="3">
    <source>
        <dbReference type="ARBA" id="ARBA00022617"/>
    </source>
</evidence>
<evidence type="ECO:0000313" key="12">
    <source>
        <dbReference type="Proteomes" id="UP001590951"/>
    </source>
</evidence>
<evidence type="ECO:0000256" key="7">
    <source>
        <dbReference type="ARBA" id="ARBA00023033"/>
    </source>
</evidence>
<dbReference type="InterPro" id="IPR036396">
    <property type="entry name" value="Cyt_P450_sf"/>
</dbReference>
<feature type="transmembrane region" description="Helical" evidence="9">
    <location>
        <begin position="230"/>
        <end position="250"/>
    </location>
</feature>
<dbReference type="Proteomes" id="UP001590951">
    <property type="component" value="Unassembled WGS sequence"/>
</dbReference>
<keyword evidence="10" id="KW-0732">Signal</keyword>
<comment type="cofactor">
    <cofactor evidence="1">
        <name>heme</name>
        <dbReference type="ChEBI" id="CHEBI:30413"/>
    </cofactor>
</comment>
<keyword evidence="3 8" id="KW-0349">Heme</keyword>
<comment type="caution">
    <text evidence="11">The sequence shown here is derived from an EMBL/GenBank/DDBJ whole genome shotgun (WGS) entry which is preliminary data.</text>
</comment>
<sequence length="538" mass="61534">MLLQGLLVTAVTLRIVHNLLLTWRGIRIFPESIPWIGRQEEYLSRLRACAREIFAGLESLKAGYDKYSIQGQCFVLPDAGFRPQVMIPPEHIRWFSELPETILAAHGPLREIVGIPYLVPTMDMKHDMYIMDVVRKELTRNLGRLQPDVFYDLKESVDSLLGTDQENWRHIPLYETMQETLFKSSNRVFVGSPLCRNNVFLHSLATFANLLGIGAVFVGELLPLVLKPVFGYMLALPIYIAQALALRYLVPEIKQRMANIRRKRSDPAFDWNEPKDMLMWIVIAAMDRQDPKADRPEMIAHGLLFLMLGGIHTSIMTSVNVLLDLLSSPPEFAYYSRLREEADVVFAKSEDWENQASLAKLTYTDSAIRESLRMSPVITRTGFRVVKKKDGLDMPNGEKIPRGAWLAVPSARVHYDERFYPKAQLYEPFRFVPTAVKDPAEFEVTTDSKNLGEHDSTASKQRRYQGLSTASETYLAFGYGRHSCPGRWFVALQLKLLVAYIVSHYDIERLDCRPLNRIIGTHVVPPPVTVKVRRREGR</sequence>
<dbReference type="InterPro" id="IPR001128">
    <property type="entry name" value="Cyt_P450"/>
</dbReference>
<dbReference type="Pfam" id="PF00067">
    <property type="entry name" value="p450"/>
    <property type="match status" value="1"/>
</dbReference>
<dbReference type="EMBL" id="JBHFEH010000195">
    <property type="protein sequence ID" value="KAL2044572.1"/>
    <property type="molecule type" value="Genomic_DNA"/>
</dbReference>
<evidence type="ECO:0000256" key="8">
    <source>
        <dbReference type="RuleBase" id="RU000461"/>
    </source>
</evidence>
<feature type="transmembrane region" description="Helical" evidence="9">
    <location>
        <begin position="298"/>
        <end position="323"/>
    </location>
</feature>
<evidence type="ECO:0000256" key="9">
    <source>
        <dbReference type="SAM" id="Phobius"/>
    </source>
</evidence>
<dbReference type="PANTHER" id="PTHR46206:SF1">
    <property type="entry name" value="P450, PUTATIVE (EUROFUNG)-RELATED"/>
    <property type="match status" value="1"/>
</dbReference>
<keyword evidence="5 8" id="KW-0560">Oxidoreductase</keyword>
<comment type="similarity">
    <text evidence="2 8">Belongs to the cytochrome P450 family.</text>
</comment>
<dbReference type="InterPro" id="IPR002403">
    <property type="entry name" value="Cyt_P450_E_grp-IV"/>
</dbReference>
<proteinExistence type="inferred from homology"/>
<name>A0ABR4AFG4_9LECA</name>
<keyword evidence="9" id="KW-1133">Transmembrane helix</keyword>
<evidence type="ECO:0000256" key="2">
    <source>
        <dbReference type="ARBA" id="ARBA00010617"/>
    </source>
</evidence>
<feature type="transmembrane region" description="Helical" evidence="9">
    <location>
        <begin position="199"/>
        <end position="218"/>
    </location>
</feature>
<dbReference type="CDD" id="cd11041">
    <property type="entry name" value="CYP503A1-like"/>
    <property type="match status" value="1"/>
</dbReference>
<dbReference type="Gene3D" id="1.10.630.10">
    <property type="entry name" value="Cytochrome P450"/>
    <property type="match status" value="1"/>
</dbReference>